<dbReference type="RefSeq" id="XP_011411609.1">
    <property type="nucleotide sequence ID" value="XM_011413307.1"/>
</dbReference>
<keyword evidence="2" id="KW-1185">Reference proteome</keyword>
<reference evidence="1 2" key="1">
    <citation type="journal article" date="2011" name="PLoS Genet.">
        <title>Genome sequencing and comparative transcriptomics of the model entomopathogenic fungi Metarhizium anisopliae and M. acridum.</title>
        <authorList>
            <person name="Gao Q."/>
            <person name="Jin K."/>
            <person name="Ying S.H."/>
            <person name="Zhang Y."/>
            <person name="Xiao G."/>
            <person name="Shang Y."/>
            <person name="Duan Z."/>
            <person name="Hu X."/>
            <person name="Xie X.Q."/>
            <person name="Zhou G."/>
            <person name="Peng G."/>
            <person name="Luo Z."/>
            <person name="Huang W."/>
            <person name="Wang B."/>
            <person name="Fang W."/>
            <person name="Wang S."/>
            <person name="Zhong Y."/>
            <person name="Ma L.J."/>
            <person name="St Leger R.J."/>
            <person name="Zhao G.P."/>
            <person name="Pei Y."/>
            <person name="Feng M.G."/>
            <person name="Xia Y."/>
            <person name="Wang C."/>
        </authorList>
    </citation>
    <scope>NUCLEOTIDE SEQUENCE [LARGE SCALE GENOMIC DNA]</scope>
    <source>
        <strain evidence="2">ARSEF 23 / ATCC MYA-3075</strain>
    </source>
</reference>
<gene>
    <name evidence="1" type="ORF">MAA_11319</name>
</gene>
<dbReference type="OrthoDB" id="2498029at2759"/>
<dbReference type="EMBL" id="ADNJ02000006">
    <property type="protein sequence ID" value="KHO11050.1"/>
    <property type="molecule type" value="Genomic_DNA"/>
</dbReference>
<dbReference type="AlphaFoldDB" id="A0A0B2XE99"/>
<name>A0A0B2XE99_METRA</name>
<organism evidence="1 2">
    <name type="scientific">Metarhizium robertsii (strain ARSEF 23 / ATCC MYA-3075)</name>
    <name type="common">Metarhizium anisopliae (strain ARSEF 23)</name>
    <dbReference type="NCBI Taxonomy" id="655844"/>
    <lineage>
        <taxon>Eukaryota</taxon>
        <taxon>Fungi</taxon>
        <taxon>Dikarya</taxon>
        <taxon>Ascomycota</taxon>
        <taxon>Pezizomycotina</taxon>
        <taxon>Sordariomycetes</taxon>
        <taxon>Hypocreomycetidae</taxon>
        <taxon>Hypocreales</taxon>
        <taxon>Clavicipitaceae</taxon>
        <taxon>Metarhizium</taxon>
    </lineage>
</organism>
<dbReference type="GeneID" id="23632767"/>
<protein>
    <submittedName>
        <fullName evidence="1">Uncharacterized protein</fullName>
    </submittedName>
</protein>
<comment type="caution">
    <text evidence="1">The sequence shown here is derived from an EMBL/GenBank/DDBJ whole genome shotgun (WGS) entry which is preliminary data.</text>
</comment>
<proteinExistence type="predicted"/>
<evidence type="ECO:0000313" key="1">
    <source>
        <dbReference type="EMBL" id="KHO11050.1"/>
    </source>
</evidence>
<accession>A0A0B2XE99</accession>
<dbReference type="HOGENOM" id="CLU_2671597_0_0_1"/>
<dbReference type="KEGG" id="maj:MAA_11319"/>
<evidence type="ECO:0000313" key="2">
    <source>
        <dbReference type="Proteomes" id="UP000002498"/>
    </source>
</evidence>
<reference evidence="1 2" key="2">
    <citation type="journal article" date="2014" name="Proc. Natl. Acad. Sci. U.S.A.">
        <title>Trajectory and genomic determinants of fungal-pathogen speciation and host adaptation.</title>
        <authorList>
            <person name="Hu X."/>
            <person name="Xiao G."/>
            <person name="Zheng P."/>
            <person name="Shang Y."/>
            <person name="Su Y."/>
            <person name="Zhang X."/>
            <person name="Liu X."/>
            <person name="Zhan S."/>
            <person name="St Leger R.J."/>
            <person name="Wang C."/>
        </authorList>
    </citation>
    <scope>GENOME REANNOTATION</scope>
    <source>
        <strain evidence="2">ARSEF 23 / ATCC MYA-3075</strain>
    </source>
</reference>
<dbReference type="Proteomes" id="UP000002498">
    <property type="component" value="Unassembled WGS sequence"/>
</dbReference>
<sequence length="75" mass="8216">MKTPILLQAFSGHAFVEKGVVHASLDVSATVRAFDKRIRELTGFRLKGLTPISLAKSVSVSTLFAQVRKDALIEF</sequence>